<dbReference type="InterPro" id="IPR016135">
    <property type="entry name" value="UBQ-conjugating_enzyme/RWD"/>
</dbReference>
<dbReference type="FunCoup" id="G0QRI4">
    <property type="interactions" value="232"/>
</dbReference>
<dbReference type="CDD" id="cd23808">
    <property type="entry name" value="UBCc_UBE2W"/>
    <property type="match status" value="1"/>
</dbReference>
<dbReference type="EMBL" id="GL983766">
    <property type="protein sequence ID" value="EGR32171.1"/>
    <property type="molecule type" value="Genomic_DNA"/>
</dbReference>
<sequence length="150" mass="17318">MEARMTKRLQKDLEAIQKNYKDQFTVILPTNDLRLWYIEFTAPKGTVFADEKFKLQFKFSSEYPIESPEVIFIGKVPEHEHIYSNGFICLSILYDEWSPALTVASVCLSIVSMISSAPKKARPFNDAEFCKRSQGRGPKAFLWSYDDTKC</sequence>
<evidence type="ECO:0000313" key="3">
    <source>
        <dbReference type="Proteomes" id="UP000008983"/>
    </source>
</evidence>
<dbReference type="PANTHER" id="PTHR24067">
    <property type="entry name" value="UBIQUITIN-CONJUGATING ENZYME E2"/>
    <property type="match status" value="1"/>
</dbReference>
<dbReference type="OrthoDB" id="406833at2759"/>
<dbReference type="InterPro" id="IPR050113">
    <property type="entry name" value="Ub_conjugating_enzyme"/>
</dbReference>
<reference evidence="2 3" key="1">
    <citation type="submission" date="2011-07" db="EMBL/GenBank/DDBJ databases">
        <authorList>
            <person name="Coyne R."/>
            <person name="Brami D."/>
            <person name="Johnson J."/>
            <person name="Hostetler J."/>
            <person name="Hannick L."/>
            <person name="Clark T."/>
            <person name="Cassidy-Hanley D."/>
            <person name="Inman J."/>
        </authorList>
    </citation>
    <scope>NUCLEOTIDE SEQUENCE [LARGE SCALE GENOMIC DNA]</scope>
    <source>
        <strain evidence="2 3">G5</strain>
    </source>
</reference>
<dbReference type="GeneID" id="14908326"/>
<dbReference type="AlphaFoldDB" id="G0QRI4"/>
<organism evidence="2 3">
    <name type="scientific">Ichthyophthirius multifiliis</name>
    <name type="common">White spot disease agent</name>
    <name type="synonym">Ich</name>
    <dbReference type="NCBI Taxonomy" id="5932"/>
    <lineage>
        <taxon>Eukaryota</taxon>
        <taxon>Sar</taxon>
        <taxon>Alveolata</taxon>
        <taxon>Ciliophora</taxon>
        <taxon>Intramacronucleata</taxon>
        <taxon>Oligohymenophorea</taxon>
        <taxon>Hymenostomatida</taxon>
        <taxon>Ophryoglenina</taxon>
        <taxon>Ichthyophthirius</taxon>
    </lineage>
</organism>
<dbReference type="SMART" id="SM00212">
    <property type="entry name" value="UBCc"/>
    <property type="match status" value="1"/>
</dbReference>
<name>G0QRI4_ICHMU</name>
<dbReference type="InterPro" id="IPR000608">
    <property type="entry name" value="UBC"/>
</dbReference>
<keyword evidence="2" id="KW-0436">Ligase</keyword>
<proteinExistence type="predicted"/>
<dbReference type="Proteomes" id="UP000008983">
    <property type="component" value="Unassembled WGS sequence"/>
</dbReference>
<dbReference type="SUPFAM" id="SSF54495">
    <property type="entry name" value="UBC-like"/>
    <property type="match status" value="1"/>
</dbReference>
<evidence type="ECO:0000313" key="2">
    <source>
        <dbReference type="EMBL" id="EGR32171.1"/>
    </source>
</evidence>
<gene>
    <name evidence="2" type="ORF">IMG5_093690</name>
</gene>
<dbReference type="Gene3D" id="3.10.110.10">
    <property type="entry name" value="Ubiquitin Conjugating Enzyme"/>
    <property type="match status" value="1"/>
</dbReference>
<feature type="domain" description="UBC core" evidence="1">
    <location>
        <begin position="4"/>
        <end position="150"/>
    </location>
</feature>
<dbReference type="EC" id="6.3.2.19" evidence="2"/>
<accession>G0QRI4</accession>
<dbReference type="PROSITE" id="PS50127">
    <property type="entry name" value="UBC_2"/>
    <property type="match status" value="1"/>
</dbReference>
<dbReference type="RefSeq" id="XP_004035657.1">
    <property type="nucleotide sequence ID" value="XM_004035609.1"/>
</dbReference>
<dbReference type="eggNOG" id="KOG0427">
    <property type="taxonomic scope" value="Eukaryota"/>
</dbReference>
<evidence type="ECO:0000259" key="1">
    <source>
        <dbReference type="PROSITE" id="PS50127"/>
    </source>
</evidence>
<dbReference type="FunFam" id="3.10.110.10:FF:000072">
    <property type="entry name" value="Ubiquitin-conjugating enzyme E2 W"/>
    <property type="match status" value="1"/>
</dbReference>
<dbReference type="OMA" id="WQMDIKV"/>
<protein>
    <submittedName>
        <fullName evidence="2">Ubiquitin-conjugating enzyme e2w, putative</fullName>
        <ecNumber evidence="2">6.3.2.19</ecNumber>
    </submittedName>
</protein>
<keyword evidence="3" id="KW-1185">Reference proteome</keyword>
<dbReference type="InParanoid" id="G0QRI4"/>
<dbReference type="GO" id="GO:0016874">
    <property type="term" value="F:ligase activity"/>
    <property type="evidence" value="ECO:0007669"/>
    <property type="project" value="UniProtKB-KW"/>
</dbReference>
<dbReference type="Pfam" id="PF00179">
    <property type="entry name" value="UQ_con"/>
    <property type="match status" value="1"/>
</dbReference>
<dbReference type="STRING" id="857967.G0QRI4"/>